<proteinExistence type="predicted"/>
<dbReference type="HOGENOM" id="CLU_873635_0_0_0"/>
<evidence type="ECO:0000313" key="2">
    <source>
        <dbReference type="EMBL" id="AHG89837.1"/>
    </source>
</evidence>
<gene>
    <name evidence="2" type="ORF">J421_2300</name>
</gene>
<dbReference type="EMBL" id="CP007128">
    <property type="protein sequence ID" value="AHG89837.1"/>
    <property type="molecule type" value="Genomic_DNA"/>
</dbReference>
<feature type="compositionally biased region" description="Low complexity" evidence="1">
    <location>
        <begin position="136"/>
        <end position="146"/>
    </location>
</feature>
<evidence type="ECO:0000313" key="3">
    <source>
        <dbReference type="Proteomes" id="UP000019151"/>
    </source>
</evidence>
<keyword evidence="3" id="KW-1185">Reference proteome</keyword>
<dbReference type="eggNOG" id="ENOG5033JK7">
    <property type="taxonomic scope" value="Bacteria"/>
</dbReference>
<feature type="compositionally biased region" description="Basic and acidic residues" evidence="1">
    <location>
        <begin position="165"/>
        <end position="175"/>
    </location>
</feature>
<accession>W0RHD4</accession>
<protein>
    <submittedName>
        <fullName evidence="2">Uncharacterized protein</fullName>
    </submittedName>
</protein>
<feature type="region of interest" description="Disordered" evidence="1">
    <location>
        <begin position="133"/>
        <end position="175"/>
    </location>
</feature>
<reference evidence="2 3" key="1">
    <citation type="journal article" date="2014" name="Genome Announc.">
        <title>Genome Sequence and Methylome of Soil Bacterium Gemmatirosa kalamazoonensis KBS708T, a Member of the Rarely Cultivated Gemmatimonadetes Phylum.</title>
        <authorList>
            <person name="Debruyn J.M."/>
            <person name="Radosevich M."/>
            <person name="Wommack K.E."/>
            <person name="Polson S.W."/>
            <person name="Hauser L.J."/>
            <person name="Fawaz M.N."/>
            <person name="Korlach J."/>
            <person name="Tsai Y.C."/>
        </authorList>
    </citation>
    <scope>NUCLEOTIDE SEQUENCE [LARGE SCALE GENOMIC DNA]</scope>
    <source>
        <strain evidence="2 3">KBS708</strain>
    </source>
</reference>
<evidence type="ECO:0000256" key="1">
    <source>
        <dbReference type="SAM" id="MobiDB-lite"/>
    </source>
</evidence>
<dbReference type="Proteomes" id="UP000019151">
    <property type="component" value="Chromosome"/>
</dbReference>
<organism evidence="2 3">
    <name type="scientific">Gemmatirosa kalamazoonensis</name>
    <dbReference type="NCBI Taxonomy" id="861299"/>
    <lineage>
        <taxon>Bacteria</taxon>
        <taxon>Pseudomonadati</taxon>
        <taxon>Gemmatimonadota</taxon>
        <taxon>Gemmatimonadia</taxon>
        <taxon>Gemmatimonadales</taxon>
        <taxon>Gemmatimonadaceae</taxon>
        <taxon>Gemmatirosa</taxon>
    </lineage>
</organism>
<dbReference type="KEGG" id="gba:J421_2300"/>
<dbReference type="STRING" id="861299.J421_2300"/>
<dbReference type="AlphaFoldDB" id="W0RHD4"/>
<name>W0RHD4_9BACT</name>
<dbReference type="InParanoid" id="W0RHD4"/>
<sequence>MALNAHGGLTGEEPPTNARVRRALNLLKPVLDAFIRQKLAGVPGARVPRDADLQGLLRAMLDNRGTFFSGRSGEALKHNVNLLRGARNWNAHDVVLDEREARQVIETVAIVAERIGAPHEVIAATDALNAPPQALSVPPAAPSGARVPPPSPPPGTAAAGAGGSSDRRPPRVQPRRDAAGVIVNADELTADEVALQRVLCPGCREKVFEEWSAGWDAHAAHRCAGMTADTTEERKSEFRRRFGHLFRAPARGESQRAVMRHIWERCCPDDERAIREYADAEQRGEVRRTNNASGLLPEGYARALLADGLRKGWLRPCG</sequence>